<dbReference type="AlphaFoldDB" id="A0A3A3FYZ7"/>
<keyword evidence="2 5" id="KW-0436">Ligase</keyword>
<dbReference type="PROSITE" id="PS00455">
    <property type="entry name" value="AMP_BINDING"/>
    <property type="match status" value="1"/>
</dbReference>
<reference evidence="6" key="1">
    <citation type="submission" date="2018-09" db="EMBL/GenBank/DDBJ databases">
        <authorList>
            <person name="Zhu H."/>
        </authorList>
    </citation>
    <scope>NUCLEOTIDE SEQUENCE [LARGE SCALE GENOMIC DNA]</scope>
    <source>
        <strain evidence="6">K1S02-23</strain>
    </source>
</reference>
<feature type="domain" description="AMP-binding enzyme C-terminal" evidence="4">
    <location>
        <begin position="457"/>
        <end position="533"/>
    </location>
</feature>
<comment type="similarity">
    <text evidence="1">Belongs to the ATP-dependent AMP-binding enzyme family.</text>
</comment>
<gene>
    <name evidence="5" type="ORF">D3878_07030</name>
</gene>
<dbReference type="InterPro" id="IPR050237">
    <property type="entry name" value="ATP-dep_AMP-bd_enzyme"/>
</dbReference>
<dbReference type="Pfam" id="PF13193">
    <property type="entry name" value="AMP-binding_C"/>
    <property type="match status" value="1"/>
</dbReference>
<dbReference type="InterPro" id="IPR045851">
    <property type="entry name" value="AMP-bd_C_sf"/>
</dbReference>
<dbReference type="PANTHER" id="PTHR43767">
    <property type="entry name" value="LONG-CHAIN-FATTY-ACID--COA LIGASE"/>
    <property type="match status" value="1"/>
</dbReference>
<proteinExistence type="inferred from homology"/>
<dbReference type="GO" id="GO:0016878">
    <property type="term" value="F:acid-thiol ligase activity"/>
    <property type="evidence" value="ECO:0007669"/>
    <property type="project" value="UniProtKB-ARBA"/>
</dbReference>
<evidence type="ECO:0000259" key="4">
    <source>
        <dbReference type="Pfam" id="PF13193"/>
    </source>
</evidence>
<dbReference type="Gene3D" id="3.40.50.12780">
    <property type="entry name" value="N-terminal domain of ligase-like"/>
    <property type="match status" value="1"/>
</dbReference>
<dbReference type="Gene3D" id="3.30.300.30">
    <property type="match status" value="1"/>
</dbReference>
<evidence type="ECO:0000313" key="6">
    <source>
        <dbReference type="Proteomes" id="UP000266327"/>
    </source>
</evidence>
<comment type="caution">
    <text evidence="5">The sequence shown here is derived from an EMBL/GenBank/DDBJ whole genome shotgun (WGS) entry which is preliminary data.</text>
</comment>
<dbReference type="Pfam" id="PF00501">
    <property type="entry name" value="AMP-binding"/>
    <property type="match status" value="1"/>
</dbReference>
<dbReference type="SUPFAM" id="SSF56801">
    <property type="entry name" value="Acetyl-CoA synthetase-like"/>
    <property type="match status" value="1"/>
</dbReference>
<keyword evidence="6" id="KW-1185">Reference proteome</keyword>
<dbReference type="OrthoDB" id="9766486at2"/>
<dbReference type="PANTHER" id="PTHR43767:SF1">
    <property type="entry name" value="NONRIBOSOMAL PEPTIDE SYNTHASE PES1 (EUROFUNG)-RELATED"/>
    <property type="match status" value="1"/>
</dbReference>
<dbReference type="InterPro" id="IPR020845">
    <property type="entry name" value="AMP-binding_CS"/>
</dbReference>
<evidence type="ECO:0000256" key="1">
    <source>
        <dbReference type="ARBA" id="ARBA00006432"/>
    </source>
</evidence>
<dbReference type="InterPro" id="IPR042099">
    <property type="entry name" value="ANL_N_sf"/>
</dbReference>
<organism evidence="5 6">
    <name type="scientific">Noviherbaspirillum sedimenti</name>
    <dbReference type="NCBI Taxonomy" id="2320865"/>
    <lineage>
        <taxon>Bacteria</taxon>
        <taxon>Pseudomonadati</taxon>
        <taxon>Pseudomonadota</taxon>
        <taxon>Betaproteobacteria</taxon>
        <taxon>Burkholderiales</taxon>
        <taxon>Oxalobacteraceae</taxon>
        <taxon>Noviherbaspirillum</taxon>
    </lineage>
</organism>
<feature type="domain" description="AMP-dependent synthetase/ligase" evidence="3">
    <location>
        <begin position="41"/>
        <end position="406"/>
    </location>
</feature>
<name>A0A3A3FYZ7_9BURK</name>
<dbReference type="RefSeq" id="WP_119784816.1">
    <property type="nucleotide sequence ID" value="NZ_QYUQ01000002.1"/>
</dbReference>
<evidence type="ECO:0000259" key="3">
    <source>
        <dbReference type="Pfam" id="PF00501"/>
    </source>
</evidence>
<dbReference type="Proteomes" id="UP000266327">
    <property type="component" value="Unassembled WGS sequence"/>
</dbReference>
<dbReference type="InterPro" id="IPR000873">
    <property type="entry name" value="AMP-dep_synth/lig_dom"/>
</dbReference>
<sequence>MSGIEYRRDVGGWLVRWNAALAERAARDGDWVNRTIAQLAESRVEKQPDRVLLIDGDRALTAAELYGKAQRLAGWMRDIGLKEGNVISFQLPNWWEAAVIDLAASMIGVVVNPIVPINRDAEVGYMLGESKSHVIFIPEVFRKFDYAAMMRRILPLLANPPRVVVVRGAACEFESFDAVLDIAQPLVAPLAVDPNAVRLLMYTSGTTGRPKGVLHSHNSILADCVKMQPVMRMTDKDLTFCPSPLTHVTGYLWLLNMPWYGNVPAVMIDIWEPRRALELLKRHRCSFMLGATAFLQDIVMVAREQNERLDALRYYLCGGAAVSPSLIYEAAELFPNCIPWRNFGATEVPTMTQCPASRADIRFGAETDGLPYRAEVKVVDLVTGLPVPEGEEGEILAREPSMALGYARAEDNEGAYDEDGFFRMGDLVRIVEQGRILCTGRKKDLIIRSGENISAKEIEDVLFRSAKVIDAAVVAMPSKKTGEAICAFVVVKPGESLDLAEVSGMMQAAGLARQKTPEHVQLIDELPKTPSGKVRKDQLRKMAINFAFN</sequence>
<evidence type="ECO:0000256" key="2">
    <source>
        <dbReference type="ARBA" id="ARBA00022598"/>
    </source>
</evidence>
<dbReference type="FunFam" id="3.30.300.30:FF:000008">
    <property type="entry name" value="2,3-dihydroxybenzoate-AMP ligase"/>
    <property type="match status" value="1"/>
</dbReference>
<dbReference type="EMBL" id="QYUQ01000002">
    <property type="protein sequence ID" value="RJG01367.1"/>
    <property type="molecule type" value="Genomic_DNA"/>
</dbReference>
<accession>A0A3A3FYZ7</accession>
<protein>
    <submittedName>
        <fullName evidence="5">Cyclohexanecarboxylate-CoA ligase</fullName>
    </submittedName>
</protein>
<evidence type="ECO:0000313" key="5">
    <source>
        <dbReference type="EMBL" id="RJG01367.1"/>
    </source>
</evidence>
<dbReference type="InterPro" id="IPR025110">
    <property type="entry name" value="AMP-bd_C"/>
</dbReference>